<evidence type="ECO:0000313" key="2">
    <source>
        <dbReference type="Proteomes" id="UP000262969"/>
    </source>
</evidence>
<gene>
    <name evidence="1" type="ORF">DHW61_15030</name>
</gene>
<organism evidence="1 2">
    <name type="scientific">Lachnoclostridium phytofermentans</name>
    <dbReference type="NCBI Taxonomy" id="66219"/>
    <lineage>
        <taxon>Bacteria</taxon>
        <taxon>Bacillati</taxon>
        <taxon>Bacillota</taxon>
        <taxon>Clostridia</taxon>
        <taxon>Lachnospirales</taxon>
        <taxon>Lachnospiraceae</taxon>
    </lineage>
</organism>
<dbReference type="SUPFAM" id="SSF48452">
    <property type="entry name" value="TPR-like"/>
    <property type="match status" value="1"/>
</dbReference>
<dbReference type="Proteomes" id="UP000262969">
    <property type="component" value="Unassembled WGS sequence"/>
</dbReference>
<dbReference type="EMBL" id="DPVV01000497">
    <property type="protein sequence ID" value="HCL03693.1"/>
    <property type="molecule type" value="Genomic_DNA"/>
</dbReference>
<name>A0A3D2XAR4_9FIRM</name>
<dbReference type="Gene3D" id="1.25.40.10">
    <property type="entry name" value="Tetratricopeptide repeat domain"/>
    <property type="match status" value="1"/>
</dbReference>
<evidence type="ECO:0000313" key="1">
    <source>
        <dbReference type="EMBL" id="HCL03693.1"/>
    </source>
</evidence>
<dbReference type="InterPro" id="IPR011990">
    <property type="entry name" value="TPR-like_helical_dom_sf"/>
</dbReference>
<dbReference type="AlphaFoldDB" id="A0A3D2XAR4"/>
<reference evidence="1 2" key="1">
    <citation type="journal article" date="2018" name="Nat. Biotechnol.">
        <title>A standardized bacterial taxonomy based on genome phylogeny substantially revises the tree of life.</title>
        <authorList>
            <person name="Parks D.H."/>
            <person name="Chuvochina M."/>
            <person name="Waite D.W."/>
            <person name="Rinke C."/>
            <person name="Skarshewski A."/>
            <person name="Chaumeil P.A."/>
            <person name="Hugenholtz P."/>
        </authorList>
    </citation>
    <scope>NUCLEOTIDE SEQUENCE [LARGE SCALE GENOMIC DNA]</scope>
    <source>
        <strain evidence="1">UBA11728</strain>
    </source>
</reference>
<evidence type="ECO:0008006" key="3">
    <source>
        <dbReference type="Google" id="ProtNLM"/>
    </source>
</evidence>
<proteinExistence type="predicted"/>
<protein>
    <recommendedName>
        <fullName evidence="3">Tetratricopeptide repeat protein</fullName>
    </recommendedName>
</protein>
<accession>A0A3D2XAR4</accession>
<sequence length="302" mass="34892">MIPGIVAEANKAIKYGDYMAAVRLLEPQDEANPYVLSTLGKAFFFLGRFEESYKIYHRLFCEDIVKREEAEVPFDEFDSDGREMMVSIENLGIPQMTDRLPKAVSFLYPQSEESPKEIYEESKNLQKLMDESALKAKNDEKLAMKLVLDKIDVLLNSKDQREVALGWFYHGELNFRRKDYMEAYKCYLKAATTEVHKALYYGYAGNMLMKLREQNPNLLSIASILTNRAIELDFNNAKWHYNQGLILMGLSKVFGTGGSGHQAFLKAAKKEFAFAYQACRIEQLKLRDEIETIYNDVRQLIY</sequence>
<comment type="caution">
    <text evidence="1">The sequence shown here is derived from an EMBL/GenBank/DDBJ whole genome shotgun (WGS) entry which is preliminary data.</text>
</comment>